<proteinExistence type="predicted"/>
<dbReference type="KEGG" id="lhb:D1010_06595"/>
<dbReference type="InterPro" id="IPR038718">
    <property type="entry name" value="SNF2-like_sf"/>
</dbReference>
<keyword evidence="2" id="KW-0347">Helicase</keyword>
<dbReference type="GO" id="GO:0005524">
    <property type="term" value="F:ATP binding"/>
    <property type="evidence" value="ECO:0007669"/>
    <property type="project" value="InterPro"/>
</dbReference>
<dbReference type="AlphaFoldDB" id="A0A5P8M9U9"/>
<dbReference type="GO" id="GO:0004386">
    <property type="term" value="F:helicase activity"/>
    <property type="evidence" value="ECO:0007669"/>
    <property type="project" value="UniProtKB-KW"/>
</dbReference>
<gene>
    <name evidence="2" type="ORF">D1010_06595</name>
</gene>
<keyword evidence="2" id="KW-0378">Hydrolase</keyword>
<dbReference type="InterPro" id="IPR000330">
    <property type="entry name" value="SNF2_N"/>
</dbReference>
<evidence type="ECO:0000259" key="1">
    <source>
        <dbReference type="PROSITE" id="PS51192"/>
    </source>
</evidence>
<dbReference type="PROSITE" id="PS51192">
    <property type="entry name" value="HELICASE_ATP_BIND_1"/>
    <property type="match status" value="1"/>
</dbReference>
<dbReference type="InterPro" id="IPR027417">
    <property type="entry name" value="P-loop_NTPase"/>
</dbReference>
<dbReference type="SUPFAM" id="SSF52540">
    <property type="entry name" value="P-loop containing nucleoside triphosphate hydrolases"/>
    <property type="match status" value="2"/>
</dbReference>
<dbReference type="EMBL" id="CP045143">
    <property type="protein sequence ID" value="QFR25189.1"/>
    <property type="molecule type" value="Genomic_DNA"/>
</dbReference>
<keyword evidence="2" id="KW-0067">ATP-binding</keyword>
<protein>
    <submittedName>
        <fullName evidence="2">ATP-dependent helicase</fullName>
    </submittedName>
</protein>
<evidence type="ECO:0000313" key="2">
    <source>
        <dbReference type="EMBL" id="QFR25189.1"/>
    </source>
</evidence>
<keyword evidence="2" id="KW-0547">Nucleotide-binding</keyword>
<dbReference type="PANTHER" id="PTHR10799">
    <property type="entry name" value="SNF2/RAD54 HELICASE FAMILY"/>
    <property type="match status" value="1"/>
</dbReference>
<feature type="domain" description="Helicase ATP-binding" evidence="1">
    <location>
        <begin position="1"/>
        <end position="151"/>
    </location>
</feature>
<dbReference type="Proteomes" id="UP000326779">
    <property type="component" value="Chromosome"/>
</dbReference>
<reference evidence="2 3" key="1">
    <citation type="submission" date="2019-10" db="EMBL/GenBank/DDBJ databases">
        <title>The completed genome of Lactobacillus harbinensis M1.</title>
        <authorList>
            <person name="Zheng Y."/>
        </authorList>
    </citation>
    <scope>NUCLEOTIDE SEQUENCE [LARGE SCALE GENOMIC DNA]</scope>
    <source>
        <strain evidence="2 3">M1</strain>
    </source>
</reference>
<dbReference type="InterPro" id="IPR014001">
    <property type="entry name" value="Helicase_ATP-bd"/>
</dbReference>
<accession>A0A5P8M9U9</accession>
<dbReference type="Gene3D" id="3.40.50.300">
    <property type="entry name" value="P-loop containing nucleotide triphosphate hydrolases"/>
    <property type="match status" value="1"/>
</dbReference>
<organism evidence="2 3">
    <name type="scientific">Schleiferilactobacillus harbinensis</name>
    <dbReference type="NCBI Taxonomy" id="304207"/>
    <lineage>
        <taxon>Bacteria</taxon>
        <taxon>Bacillati</taxon>
        <taxon>Bacillota</taxon>
        <taxon>Bacilli</taxon>
        <taxon>Lactobacillales</taxon>
        <taxon>Lactobacillaceae</taxon>
        <taxon>Schleiferilactobacillus</taxon>
    </lineage>
</organism>
<name>A0A5P8M9U9_9LACO</name>
<dbReference type="Pfam" id="PF00176">
    <property type="entry name" value="SNF2-rel_dom"/>
    <property type="match status" value="1"/>
</dbReference>
<evidence type="ECO:0000313" key="3">
    <source>
        <dbReference type="Proteomes" id="UP000326779"/>
    </source>
</evidence>
<dbReference type="Gene3D" id="3.40.50.10810">
    <property type="entry name" value="Tandem AAA-ATPase domain"/>
    <property type="match status" value="1"/>
</dbReference>
<sequence length="424" mass="47579">MGLGKTLSTLTAIADLQLLEDLGKVLIIAPLAVARNTWPDEIHKWDSTKGLSYSTILGSAQQRAAALQQTTDLYITNRENVPWLVEYYGRKWPFKTVVIDELSSFKSPQAKRFKALRKVRPLMHRVIGLTGTPAPNSLLDLWPQMYLLDRGERLGKTIGDYRRTYFHPGMQAGYVVYNWELNQGAAESIYSRINDITISMQSRELLELPPRTDNIVEVEMTAKETEQYKRLQKDFVLPELGADGITASNAAILANKLLQLANGAIYDDDHRTITIHDHKLDALANIIDEAQGQPVLVFYQFKHDAARIRDKFRQARMLDTGSDDVQQWNQGNIPLLLAQPQSAGHGLNLQQGGHIIVWFGLTWSLEYYQQANARLARQGQTQPVIVHHIVTKDTIDERVLLVLQGKAKGQAALLDAVKAQLGGA</sequence>